<sequence length="100" mass="11960">MSFTEEEKKKALQLYDETGSIAKVIHNLGYPSRQNMYTWIKNRNIEKKHKEYSFTNSPNHRIHPSLETKLEILHRCFEEGEDIKSISEEYGYSRTSIYSW</sequence>
<dbReference type="SUPFAM" id="SSF48295">
    <property type="entry name" value="TrpR-like"/>
    <property type="match status" value="1"/>
</dbReference>
<evidence type="ECO:0000313" key="2">
    <source>
        <dbReference type="Proteomes" id="UP000442619"/>
    </source>
</evidence>
<name>A0A844FV56_9FIRM</name>
<evidence type="ECO:0000313" key="1">
    <source>
        <dbReference type="EMBL" id="MST89466.1"/>
    </source>
</evidence>
<protein>
    <submittedName>
        <fullName evidence="1">Transposase</fullName>
    </submittedName>
</protein>
<proteinExistence type="predicted"/>
<feature type="non-terminal residue" evidence="1">
    <location>
        <position position="100"/>
    </location>
</feature>
<keyword evidence="2" id="KW-1185">Reference proteome</keyword>
<accession>A0A844FV56</accession>
<organism evidence="1 2">
    <name type="scientific">Sharpea porci</name>
    <dbReference type="NCBI Taxonomy" id="2652286"/>
    <lineage>
        <taxon>Bacteria</taxon>
        <taxon>Bacillati</taxon>
        <taxon>Bacillota</taxon>
        <taxon>Erysipelotrichia</taxon>
        <taxon>Erysipelotrichales</taxon>
        <taxon>Coprobacillaceae</taxon>
        <taxon>Sharpea</taxon>
    </lineage>
</organism>
<dbReference type="Proteomes" id="UP000442619">
    <property type="component" value="Unassembled WGS sequence"/>
</dbReference>
<reference evidence="1 2" key="1">
    <citation type="submission" date="2019-08" db="EMBL/GenBank/DDBJ databases">
        <title>In-depth cultivation of the pig gut microbiome towards novel bacterial diversity and tailored functional studies.</title>
        <authorList>
            <person name="Wylensek D."/>
            <person name="Hitch T.C.A."/>
            <person name="Clavel T."/>
        </authorList>
    </citation>
    <scope>NUCLEOTIDE SEQUENCE [LARGE SCALE GENOMIC DNA]</scope>
    <source>
        <strain evidence="1 2">CA-Schmier-601-WT-3</strain>
    </source>
</reference>
<dbReference type="RefSeq" id="WP_195837042.1">
    <property type="nucleotide sequence ID" value="NZ_VUNM01000017.1"/>
</dbReference>
<comment type="caution">
    <text evidence="1">The sequence shown here is derived from an EMBL/GenBank/DDBJ whole genome shotgun (WGS) entry which is preliminary data.</text>
</comment>
<dbReference type="GO" id="GO:0043565">
    <property type="term" value="F:sequence-specific DNA binding"/>
    <property type="evidence" value="ECO:0007669"/>
    <property type="project" value="InterPro"/>
</dbReference>
<dbReference type="EMBL" id="VUNM01000017">
    <property type="protein sequence ID" value="MST89466.1"/>
    <property type="molecule type" value="Genomic_DNA"/>
</dbReference>
<dbReference type="AlphaFoldDB" id="A0A844FV56"/>
<gene>
    <name evidence="1" type="ORF">FYJ79_07765</name>
</gene>
<dbReference type="InterPro" id="IPR010921">
    <property type="entry name" value="Trp_repressor/repl_initiator"/>
</dbReference>